<dbReference type="AlphaFoldDB" id="A0A139AJ03"/>
<dbReference type="SUPFAM" id="SSF48403">
    <property type="entry name" value="Ankyrin repeat"/>
    <property type="match status" value="1"/>
</dbReference>
<reference evidence="2 3" key="1">
    <citation type="journal article" date="2015" name="Genome Biol. Evol.">
        <title>Phylogenomic analyses indicate that early fungi evolved digesting cell walls of algal ancestors of land plants.</title>
        <authorList>
            <person name="Chang Y."/>
            <person name="Wang S."/>
            <person name="Sekimoto S."/>
            <person name="Aerts A.L."/>
            <person name="Choi C."/>
            <person name="Clum A."/>
            <person name="LaButti K.M."/>
            <person name="Lindquist E.A."/>
            <person name="Yee Ngan C."/>
            <person name="Ohm R.A."/>
            <person name="Salamov A.A."/>
            <person name="Grigoriev I.V."/>
            <person name="Spatafora J.W."/>
            <person name="Berbee M.L."/>
        </authorList>
    </citation>
    <scope>NUCLEOTIDE SEQUENCE [LARGE SCALE GENOMIC DNA]</scope>
    <source>
        <strain evidence="2 3">JEL478</strain>
    </source>
</reference>
<keyword evidence="1" id="KW-0040">ANK repeat</keyword>
<gene>
    <name evidence="2" type="ORF">M427DRAFT_55119</name>
</gene>
<feature type="repeat" description="ANK" evidence="1">
    <location>
        <begin position="99"/>
        <end position="131"/>
    </location>
</feature>
<dbReference type="Pfam" id="PF00023">
    <property type="entry name" value="Ank"/>
    <property type="match status" value="1"/>
</dbReference>
<dbReference type="Proteomes" id="UP000070544">
    <property type="component" value="Unassembled WGS sequence"/>
</dbReference>
<name>A0A139AJ03_GONPJ</name>
<dbReference type="InterPro" id="IPR002110">
    <property type="entry name" value="Ankyrin_rpt"/>
</dbReference>
<proteinExistence type="predicted"/>
<evidence type="ECO:0000256" key="1">
    <source>
        <dbReference type="PROSITE-ProRule" id="PRU00023"/>
    </source>
</evidence>
<protein>
    <submittedName>
        <fullName evidence="2">Uncharacterized protein</fullName>
    </submittedName>
</protein>
<accession>A0A139AJ03</accession>
<dbReference type="OrthoDB" id="4772757at2759"/>
<dbReference type="PROSITE" id="PS50088">
    <property type="entry name" value="ANK_REPEAT"/>
    <property type="match status" value="1"/>
</dbReference>
<dbReference type="PROSITE" id="PS50297">
    <property type="entry name" value="ANK_REP_REGION"/>
    <property type="match status" value="1"/>
</dbReference>
<evidence type="ECO:0000313" key="2">
    <source>
        <dbReference type="EMBL" id="KXS16782.1"/>
    </source>
</evidence>
<evidence type="ECO:0000313" key="3">
    <source>
        <dbReference type="Proteomes" id="UP000070544"/>
    </source>
</evidence>
<organism evidence="2 3">
    <name type="scientific">Gonapodya prolifera (strain JEL478)</name>
    <name type="common">Monoblepharis prolifera</name>
    <dbReference type="NCBI Taxonomy" id="1344416"/>
    <lineage>
        <taxon>Eukaryota</taxon>
        <taxon>Fungi</taxon>
        <taxon>Fungi incertae sedis</taxon>
        <taxon>Chytridiomycota</taxon>
        <taxon>Chytridiomycota incertae sedis</taxon>
        <taxon>Monoblepharidomycetes</taxon>
        <taxon>Monoblepharidales</taxon>
        <taxon>Gonapodyaceae</taxon>
        <taxon>Gonapodya</taxon>
    </lineage>
</organism>
<dbReference type="Gene3D" id="1.25.40.20">
    <property type="entry name" value="Ankyrin repeat-containing domain"/>
    <property type="match status" value="1"/>
</dbReference>
<dbReference type="InterPro" id="IPR036770">
    <property type="entry name" value="Ankyrin_rpt-contain_sf"/>
</dbReference>
<sequence length="279" mass="30879">MTSLGRHLSLGPNAQPPVPFDNFVVALSPPDCLLINSVESGDANGVAVALRLGANPNVRKRVILGVKVYNKAVRRKSWFNGDEQEKGFGSSETHHKAVLGESALVQAMIRNDVAVVDTLLQAGANVNAEVEWKIIKSRPVWTKEVWRKVQEGSWDVSYKFESALEFALGVGWAFDREGHVSGVMTLNLRKLGDLWINVSGAMVKLKDPVANETLRTVRVKKNPAIVRLLLEHGAWPSKEAVATVARDKDPDMIRVFNEVQQKIRRSKIQGSSRQKSVGW</sequence>
<dbReference type="EMBL" id="KQ965750">
    <property type="protein sequence ID" value="KXS16782.1"/>
    <property type="molecule type" value="Genomic_DNA"/>
</dbReference>
<keyword evidence="3" id="KW-1185">Reference proteome</keyword>